<comment type="caution">
    <text evidence="3">The sequence shown here is derived from an EMBL/GenBank/DDBJ whole genome shotgun (WGS) entry which is preliminary data.</text>
</comment>
<feature type="domain" description="Xaa-Pro dipeptidyl-peptidase C-terminal" evidence="2">
    <location>
        <begin position="464"/>
        <end position="712"/>
    </location>
</feature>
<evidence type="ECO:0000259" key="2">
    <source>
        <dbReference type="SMART" id="SM00939"/>
    </source>
</evidence>
<dbReference type="SUPFAM" id="SSF49785">
    <property type="entry name" value="Galactose-binding domain-like"/>
    <property type="match status" value="1"/>
</dbReference>
<dbReference type="PANTHER" id="PTHR43056">
    <property type="entry name" value="PEPTIDASE S9 PROLYL OLIGOPEPTIDASE"/>
    <property type="match status" value="1"/>
</dbReference>
<organism evidence="3 4">
    <name type="scientific">Cephalotrichum gorgonifer</name>
    <dbReference type="NCBI Taxonomy" id="2041049"/>
    <lineage>
        <taxon>Eukaryota</taxon>
        <taxon>Fungi</taxon>
        <taxon>Dikarya</taxon>
        <taxon>Ascomycota</taxon>
        <taxon>Pezizomycotina</taxon>
        <taxon>Sordariomycetes</taxon>
        <taxon>Hypocreomycetidae</taxon>
        <taxon>Microascales</taxon>
        <taxon>Microascaceae</taxon>
        <taxon>Cephalotrichum</taxon>
    </lineage>
</organism>
<dbReference type="InterPro" id="IPR005674">
    <property type="entry name" value="CocE/Ser_esterase"/>
</dbReference>
<name>A0AAE8N5E0_9PEZI</name>
<evidence type="ECO:0000256" key="1">
    <source>
        <dbReference type="ARBA" id="ARBA00022801"/>
    </source>
</evidence>
<sequence length="718" mass="78996">MSGPASSSSRLLTGRFLDGPLVGLDYRTPSHEGVTDGEGRFLYREEEVVTFSIGSLTIGSAAGKSSLTLAHLVDSEDKAREATPDVTRPDTVNRARFIQSLGRETDLRSGVSIDSRIREAVNANADKILFASDASSFEHAASTVFDKLGHRLRGAAEARNGVRRALQGIKALRDVRIPFRDGSYAEADIFHPLDAGSEGKTYPVLLRLSVYGRAFTIGSRLTQADYDASEEREAAWYEKGRDDINFYFRFSETAVSANAGDWVPRGYVVVRVDGRGVGRTPGKLDPFSKQEALDFYDAIQWAAVQPWSNGNVGLYGGSYNATIQWNVAALGPPALKAIAPLASDADGYRDLAYPGGILLGKYRQWWYTDTVGKARNPDSEAVDFADGLRDHPWDDEYYRGEGILSADFSKITVPVLTSVSQTSWIHARAGFEAFAQLPSPSKQLLVWDAAYTSFMYEDCREDVELFFDRHLKGTEPTSEPPAVRIVQRTGDGRFEWRDATTWPVPGTDYRELFLAAGDGGSTGGVVPRPPEAAGVAEYSADVPDLSKDSPMAVFESAPLPEELELTGHFRATLWVSSSASDADVYVALRVMDGDREVLYRTRETGSLAPLTWGCLKVSHRAVDPNLSTPERPWRTHRREDAQPLIPGEVVRVEVELMPATGRIPAGRRLRVEISPTEGRGRIPGWERSYDESYHRGALNRIHTGGVWPSSVTIPVVPR</sequence>
<dbReference type="Pfam" id="PF08530">
    <property type="entry name" value="PepX_C"/>
    <property type="match status" value="1"/>
</dbReference>
<dbReference type="Gene3D" id="2.60.120.260">
    <property type="entry name" value="Galactose-binding domain-like"/>
    <property type="match status" value="1"/>
</dbReference>
<dbReference type="Gene3D" id="1.10.3020.20">
    <property type="match status" value="1"/>
</dbReference>
<dbReference type="SMART" id="SM00939">
    <property type="entry name" value="PepX_C"/>
    <property type="match status" value="1"/>
</dbReference>
<dbReference type="AlphaFoldDB" id="A0AAE8N5E0"/>
<evidence type="ECO:0000313" key="4">
    <source>
        <dbReference type="Proteomes" id="UP001187682"/>
    </source>
</evidence>
<keyword evidence="1" id="KW-0378">Hydrolase</keyword>
<dbReference type="Proteomes" id="UP001187682">
    <property type="component" value="Unassembled WGS sequence"/>
</dbReference>
<dbReference type="InterPro" id="IPR050585">
    <property type="entry name" value="Xaa-Pro_dipeptidyl-ppase/CocE"/>
</dbReference>
<dbReference type="InterPro" id="IPR029058">
    <property type="entry name" value="AB_hydrolase_fold"/>
</dbReference>
<dbReference type="InterPro" id="IPR008979">
    <property type="entry name" value="Galactose-bd-like_sf"/>
</dbReference>
<dbReference type="GO" id="GO:0008239">
    <property type="term" value="F:dipeptidyl-peptidase activity"/>
    <property type="evidence" value="ECO:0007669"/>
    <property type="project" value="InterPro"/>
</dbReference>
<dbReference type="InterPro" id="IPR013736">
    <property type="entry name" value="Xaa-Pro_dipept_C"/>
</dbReference>
<dbReference type="Pfam" id="PF02129">
    <property type="entry name" value="Peptidase_S15"/>
    <property type="match status" value="1"/>
</dbReference>
<dbReference type="EMBL" id="ONZQ02000016">
    <property type="protein sequence ID" value="SPO06596.1"/>
    <property type="molecule type" value="Genomic_DNA"/>
</dbReference>
<dbReference type="InterPro" id="IPR000383">
    <property type="entry name" value="Xaa-Pro-like_dom"/>
</dbReference>
<keyword evidence="4" id="KW-1185">Reference proteome</keyword>
<dbReference type="NCBIfam" id="TIGR00976">
    <property type="entry name" value="CocE_NonD"/>
    <property type="match status" value="1"/>
</dbReference>
<accession>A0AAE8N5E0</accession>
<dbReference type="SUPFAM" id="SSF53474">
    <property type="entry name" value="alpha/beta-Hydrolases"/>
    <property type="match status" value="1"/>
</dbReference>
<gene>
    <name evidence="3" type="ORF">DNG_09286</name>
</gene>
<protein>
    <recommendedName>
        <fullName evidence="2">Xaa-Pro dipeptidyl-peptidase C-terminal domain-containing protein</fullName>
    </recommendedName>
</protein>
<dbReference type="Gene3D" id="3.40.50.1820">
    <property type="entry name" value="alpha/beta hydrolase"/>
    <property type="match status" value="1"/>
</dbReference>
<evidence type="ECO:0000313" key="3">
    <source>
        <dbReference type="EMBL" id="SPO06596.1"/>
    </source>
</evidence>
<reference evidence="3" key="1">
    <citation type="submission" date="2018-03" db="EMBL/GenBank/DDBJ databases">
        <authorList>
            <person name="Guldener U."/>
        </authorList>
    </citation>
    <scope>NUCLEOTIDE SEQUENCE</scope>
</reference>
<dbReference type="PANTHER" id="PTHR43056:SF10">
    <property type="entry name" value="COCE_NOND FAMILY, PUTATIVE (AFU_ORTHOLOGUE AFUA_7G00600)-RELATED"/>
    <property type="match status" value="1"/>
</dbReference>
<proteinExistence type="predicted"/>